<dbReference type="GO" id="GO:0005198">
    <property type="term" value="F:structural molecule activity"/>
    <property type="evidence" value="ECO:0007669"/>
    <property type="project" value="InterPro"/>
</dbReference>
<dbReference type="AlphaFoldDB" id="A0A917JJG1"/>
<dbReference type="SUPFAM" id="SSF64518">
    <property type="entry name" value="Phase 1 flagellin"/>
    <property type="match status" value="1"/>
</dbReference>
<keyword evidence="7" id="KW-0969">Cilium</keyword>
<dbReference type="GO" id="GO:0071973">
    <property type="term" value="P:bacterial-type flagellum-dependent cell motility"/>
    <property type="evidence" value="ECO:0007669"/>
    <property type="project" value="InterPro"/>
</dbReference>
<protein>
    <submittedName>
        <fullName evidence="7">Flagellar hook-associated protein FlgL</fullName>
    </submittedName>
</protein>
<evidence type="ECO:0000313" key="8">
    <source>
        <dbReference type="Proteomes" id="UP000613743"/>
    </source>
</evidence>
<dbReference type="GO" id="GO:0009424">
    <property type="term" value="C:bacterial-type flagellum hook"/>
    <property type="evidence" value="ECO:0007669"/>
    <property type="project" value="InterPro"/>
</dbReference>
<comment type="caution">
    <text evidence="7">The sequence shown here is derived from an EMBL/GenBank/DDBJ whole genome shotgun (WGS) entry which is preliminary data.</text>
</comment>
<comment type="similarity">
    <text evidence="3">Belongs to the bacterial flagellin family.</text>
</comment>
<gene>
    <name evidence="7" type="primary">flgL</name>
    <name evidence="7" type="ORF">GCM10009332_01050</name>
</gene>
<evidence type="ECO:0000259" key="6">
    <source>
        <dbReference type="Pfam" id="PF00669"/>
    </source>
</evidence>
<dbReference type="Gene3D" id="1.20.1330.10">
    <property type="entry name" value="f41 fragment of flagellin, N-terminal domain"/>
    <property type="match status" value="1"/>
</dbReference>
<dbReference type="InterPro" id="IPR001492">
    <property type="entry name" value="Flagellin"/>
</dbReference>
<dbReference type="Pfam" id="PF00669">
    <property type="entry name" value="Flagellin_N"/>
    <property type="match status" value="1"/>
</dbReference>
<evidence type="ECO:0000313" key="7">
    <source>
        <dbReference type="EMBL" id="GGI67628.1"/>
    </source>
</evidence>
<dbReference type="InterPro" id="IPR001029">
    <property type="entry name" value="Flagellin_N"/>
</dbReference>
<evidence type="ECO:0000256" key="2">
    <source>
        <dbReference type="ARBA" id="ARBA00004613"/>
    </source>
</evidence>
<keyword evidence="4" id="KW-0964">Secreted</keyword>
<dbReference type="GO" id="GO:0005576">
    <property type="term" value="C:extracellular region"/>
    <property type="evidence" value="ECO:0007669"/>
    <property type="project" value="UniProtKB-SubCell"/>
</dbReference>
<evidence type="ECO:0000256" key="1">
    <source>
        <dbReference type="ARBA" id="ARBA00004365"/>
    </source>
</evidence>
<evidence type="ECO:0000256" key="3">
    <source>
        <dbReference type="ARBA" id="ARBA00005709"/>
    </source>
</evidence>
<keyword evidence="7" id="KW-0282">Flagellum</keyword>
<dbReference type="EMBL" id="BMPZ01000001">
    <property type="protein sequence ID" value="GGI67628.1"/>
    <property type="molecule type" value="Genomic_DNA"/>
</dbReference>
<proteinExistence type="inferred from homology"/>
<dbReference type="PANTHER" id="PTHR42792">
    <property type="entry name" value="FLAGELLIN"/>
    <property type="match status" value="1"/>
</dbReference>
<reference evidence="7" key="2">
    <citation type="submission" date="2020-09" db="EMBL/GenBank/DDBJ databases">
        <authorList>
            <person name="Sun Q."/>
            <person name="Ohkuma M."/>
        </authorList>
    </citation>
    <scope>NUCLEOTIDE SEQUENCE</scope>
    <source>
        <strain evidence="7">JCM 30804</strain>
    </source>
</reference>
<dbReference type="Proteomes" id="UP000613743">
    <property type="component" value="Unassembled WGS sequence"/>
</dbReference>
<evidence type="ECO:0000256" key="4">
    <source>
        <dbReference type="ARBA" id="ARBA00022525"/>
    </source>
</evidence>
<keyword evidence="7" id="KW-0966">Cell projection</keyword>
<dbReference type="RefSeq" id="WP_188916793.1">
    <property type="nucleotide sequence ID" value="NZ_BMPZ01000001.1"/>
</dbReference>
<feature type="domain" description="Flagellin N-terminal" evidence="6">
    <location>
        <begin position="3"/>
        <end position="141"/>
    </location>
</feature>
<evidence type="ECO:0000256" key="5">
    <source>
        <dbReference type="ARBA" id="ARBA00023143"/>
    </source>
</evidence>
<accession>A0A917JJG1</accession>
<dbReference type="InterPro" id="IPR013384">
    <property type="entry name" value="Flagell_FlgL"/>
</dbReference>
<sequence length="404" mass="43106">MRISTAQMFTQNSNSILNKQSAVNLATQKISSGKRVETSGEDPVAALGIDNLNGKNALIDQFVKNIDYATNHLAIAESKLGSAETLVASMKDQILRSMNGSLQSGDRQVIADELRESLQELVSIANSRDESGNYIFAGFKTDQQPFAFDNSGNMIYSGDSGERTSGVATGVAIETNIPGDQIFMNAPNPLGDFGANYLAGQTENFQVKSAEITNSTPRTVVAPESYTFAFTDNGTGGVQLEVFDSGSNSIYTDTNFDPTAAVEVNGMAINISGTPGAGDSFTLEPLTAVSIFDTLNQAISVIEDGQLANTPQGNSELAQILDYLRGGTDQIGIIRGKAGNSLNSLESFKSAHVEEKIVNSTALSMLEDLDYATAITEYEKQRLALNAVSQVFGRVNSTSLFDYI</sequence>
<keyword evidence="8" id="KW-1185">Reference proteome</keyword>
<organism evidence="7 8">
    <name type="scientific">Shewanella gelidii</name>
    <dbReference type="NCBI Taxonomy" id="1642821"/>
    <lineage>
        <taxon>Bacteria</taxon>
        <taxon>Pseudomonadati</taxon>
        <taxon>Pseudomonadota</taxon>
        <taxon>Gammaproteobacteria</taxon>
        <taxon>Alteromonadales</taxon>
        <taxon>Shewanellaceae</taxon>
        <taxon>Shewanella</taxon>
    </lineage>
</organism>
<dbReference type="NCBIfam" id="TIGR02550">
    <property type="entry name" value="flagell_flgL"/>
    <property type="match status" value="1"/>
</dbReference>
<dbReference type="PANTHER" id="PTHR42792:SF1">
    <property type="entry name" value="FLAGELLAR HOOK-ASSOCIATED PROTEIN 3"/>
    <property type="match status" value="1"/>
</dbReference>
<comment type="subcellular location">
    <subcellularLocation>
        <location evidence="1">Bacterial flagellum</location>
    </subcellularLocation>
    <subcellularLocation>
        <location evidence="2">Secreted</location>
    </subcellularLocation>
</comment>
<reference evidence="7" key="1">
    <citation type="journal article" date="2014" name="Int. J. Syst. Evol. Microbiol.">
        <title>Complete genome sequence of Corynebacterium casei LMG S-19264T (=DSM 44701T), isolated from a smear-ripened cheese.</title>
        <authorList>
            <consortium name="US DOE Joint Genome Institute (JGI-PGF)"/>
            <person name="Walter F."/>
            <person name="Albersmeier A."/>
            <person name="Kalinowski J."/>
            <person name="Ruckert C."/>
        </authorList>
    </citation>
    <scope>NUCLEOTIDE SEQUENCE</scope>
    <source>
        <strain evidence="7">JCM 30804</strain>
    </source>
</reference>
<keyword evidence="5" id="KW-0975">Bacterial flagellum</keyword>
<name>A0A917JJG1_9GAMM</name>